<sequence length="282" mass="30423">MRRSIVLALLTSCALASPALAVQTPHAGRYDSRVRVVAYNPMNVVRVIGGTFASTEIMFAPGETITQIAIGDADGWLAAPTGNLLFLKPTEVRAPTNAQVVTKRPDGSVRSYQFELVAHAGTVDHPAEGAQFAINFIYPADARQAAADAEHKRQANTDELVAQNRLAVDFYYGPRNWRYTAQGSTAIQPLAVSDNGRLTAFRFPGNMTLPTIYTVGPDGQETIVPYTMHGDLAVVSVTAREFRLRYGEDVLRVFNLAFDPIGQNPGTGTTDAGIVRTVRGTG</sequence>
<protein>
    <submittedName>
        <fullName evidence="5">P-type conjugative transfer protein VirB9</fullName>
    </submittedName>
</protein>
<organism evidence="5 6">
    <name type="scientific">Lichenicola cladoniae</name>
    <dbReference type="NCBI Taxonomy" id="1484109"/>
    <lineage>
        <taxon>Bacteria</taxon>
        <taxon>Pseudomonadati</taxon>
        <taxon>Pseudomonadota</taxon>
        <taxon>Alphaproteobacteria</taxon>
        <taxon>Acetobacterales</taxon>
        <taxon>Acetobacteraceae</taxon>
        <taxon>Lichenicola</taxon>
    </lineage>
</organism>
<dbReference type="InterPro" id="IPR033645">
    <property type="entry name" value="VirB9/CagX/TrbG_C"/>
</dbReference>
<keyword evidence="6" id="KW-1185">Reference proteome</keyword>
<dbReference type="Proteomes" id="UP000500767">
    <property type="component" value="Plasmid unnamed4"/>
</dbReference>
<dbReference type="InterPro" id="IPR038161">
    <property type="entry name" value="VirB9/CagX/TrbG_C_sf"/>
</dbReference>
<dbReference type="InterPro" id="IPR014148">
    <property type="entry name" value="VirB9"/>
</dbReference>
<dbReference type="EMBL" id="CP053711">
    <property type="protein sequence ID" value="QKE93778.1"/>
    <property type="molecule type" value="Genomic_DNA"/>
</dbReference>
<dbReference type="Gene3D" id="2.60.40.2500">
    <property type="match status" value="1"/>
</dbReference>
<dbReference type="KEGG" id="lck:HN018_27025"/>
<dbReference type="RefSeq" id="WP_171837153.1">
    <property type="nucleotide sequence ID" value="NZ_CP053711.1"/>
</dbReference>
<proteinExistence type="inferred from homology"/>
<keyword evidence="3" id="KW-0843">Virulence</keyword>
<dbReference type="Pfam" id="PF03524">
    <property type="entry name" value="CagX"/>
    <property type="match status" value="1"/>
</dbReference>
<geneLocation type="plasmid" evidence="5 6">
    <name>unnamed4</name>
</geneLocation>
<accession>A0A6M8HZL1</accession>
<evidence type="ECO:0000256" key="4">
    <source>
        <dbReference type="SAM" id="SignalP"/>
    </source>
</evidence>
<keyword evidence="5" id="KW-0614">Plasmid</keyword>
<comment type="similarity">
    <text evidence="1">Belongs to the TrbG/VirB9 family.</text>
</comment>
<gene>
    <name evidence="5" type="primary">virB9</name>
    <name evidence="5" type="ORF">HN018_27025</name>
</gene>
<evidence type="ECO:0000256" key="2">
    <source>
        <dbReference type="ARBA" id="ARBA00022729"/>
    </source>
</evidence>
<feature type="chain" id="PRO_5026729074" evidence="4">
    <location>
        <begin position="22"/>
        <end position="282"/>
    </location>
</feature>
<dbReference type="CDD" id="cd06911">
    <property type="entry name" value="VirB9_CagX_TrbG"/>
    <property type="match status" value="1"/>
</dbReference>
<evidence type="ECO:0000256" key="3">
    <source>
        <dbReference type="ARBA" id="ARBA00023026"/>
    </source>
</evidence>
<evidence type="ECO:0000256" key="1">
    <source>
        <dbReference type="ARBA" id="ARBA00006135"/>
    </source>
</evidence>
<dbReference type="AlphaFoldDB" id="A0A6M8HZL1"/>
<evidence type="ECO:0000313" key="5">
    <source>
        <dbReference type="EMBL" id="QKE93778.1"/>
    </source>
</evidence>
<name>A0A6M8HZL1_9PROT</name>
<evidence type="ECO:0000313" key="6">
    <source>
        <dbReference type="Proteomes" id="UP000500767"/>
    </source>
</evidence>
<dbReference type="InterPro" id="IPR010258">
    <property type="entry name" value="Conjugal_tfr_TrbG/VirB9/CagX"/>
</dbReference>
<keyword evidence="2 4" id="KW-0732">Signal</keyword>
<feature type="signal peptide" evidence="4">
    <location>
        <begin position="1"/>
        <end position="21"/>
    </location>
</feature>
<dbReference type="NCBIfam" id="TIGR02781">
    <property type="entry name" value="VirB9"/>
    <property type="match status" value="1"/>
</dbReference>
<reference evidence="5 6" key="1">
    <citation type="journal article" date="2014" name="World J. Microbiol. Biotechnol.">
        <title>Biodiversity and physiological characteristics of Antarctic and Arctic lichens-associated bacteria.</title>
        <authorList>
            <person name="Lee Y.M."/>
            <person name="Kim E.H."/>
            <person name="Lee H.K."/>
            <person name="Hong S.G."/>
        </authorList>
    </citation>
    <scope>NUCLEOTIDE SEQUENCE [LARGE SCALE GENOMIC DNA]</scope>
    <source>
        <strain evidence="5 6">PAMC 26569</strain>
        <plasmid evidence="5">unnamed4</plasmid>
    </source>
</reference>